<keyword evidence="2" id="KW-1133">Transmembrane helix</keyword>
<evidence type="ECO:0000256" key="2">
    <source>
        <dbReference type="SAM" id="Phobius"/>
    </source>
</evidence>
<feature type="transmembrane region" description="Helical" evidence="2">
    <location>
        <begin position="163"/>
        <end position="185"/>
    </location>
</feature>
<evidence type="ECO:0000313" key="4">
    <source>
        <dbReference type="Proteomes" id="UP000198683"/>
    </source>
</evidence>
<reference evidence="3 4" key="1">
    <citation type="submission" date="2016-10" db="EMBL/GenBank/DDBJ databases">
        <authorList>
            <person name="de Groot N.N."/>
        </authorList>
    </citation>
    <scope>NUCLEOTIDE SEQUENCE [LARGE SCALE GENOMIC DNA]</scope>
    <source>
        <strain evidence="3 4">CGMCC 4.5681</strain>
    </source>
</reference>
<keyword evidence="4" id="KW-1185">Reference proteome</keyword>
<feature type="compositionally biased region" description="Low complexity" evidence="1">
    <location>
        <begin position="42"/>
        <end position="147"/>
    </location>
</feature>
<evidence type="ECO:0000313" key="3">
    <source>
        <dbReference type="EMBL" id="SDK14513.1"/>
    </source>
</evidence>
<sequence>MSANNPPNGQDPDRTMMYRPQGGPESDPTAQYPGQPYPPQQPYQQPYGQPHGQGAYDQQASQPQPGQPQYGQPAYGQQPGQPQYGQQQYGQPQYQQPQYQQPQYGQQPGQQQWQPQQPQQGWQQEQASWPQQQQPQYGQQGWQQQGPEGFGPPQPAKKGGKGWLIAIAATLAVVLFGGGAVWAVGALGGGGAQPSDVLPADALAYVRLDLDPAANQKVALFQLAGKFSTTKDKFTGEDPREALFKLFDQDTESKADFAKDIDPWLGSRIGVAVVPSGKEDPDVAVAVQVTDEEAAKAGIAKLMDGDKYGIAFRDDYALVAETQELATKYATATGSLSDNAEFGDDMNALGEQGILSFWADMNGVLQAAKAEIPAEQAAAFEQLKNARFAGALRFDSAFVELAGLTRGASGMAADGDLQPADLSTLPATTAGALSISGLDEVLTKNWGEVQKQAGASGGPEAQQFLQQIQTQLGLKLPDDLATVVGKNLTVAVDSEGLESNQIKGGLRIATDPAKAQAIIDKVQRGLTQGGAALPPIAKAAGDGVFTVATTEEYAKALAAQGTLGESEAFRTAIPNAGEANFAIFVDLDKIEKLYLPSMQGDDKANAEVLRAVGLSGTRSDSEASFSLRVLFN</sequence>
<organism evidence="3 4">
    <name type="scientific">Nonomuraea maritima</name>
    <dbReference type="NCBI Taxonomy" id="683260"/>
    <lineage>
        <taxon>Bacteria</taxon>
        <taxon>Bacillati</taxon>
        <taxon>Actinomycetota</taxon>
        <taxon>Actinomycetes</taxon>
        <taxon>Streptosporangiales</taxon>
        <taxon>Streptosporangiaceae</taxon>
        <taxon>Nonomuraea</taxon>
    </lineage>
</organism>
<feature type="region of interest" description="Disordered" evidence="1">
    <location>
        <begin position="1"/>
        <end position="158"/>
    </location>
</feature>
<protein>
    <recommendedName>
        <fullName evidence="5">DUF3352 domain-containing protein</fullName>
    </recommendedName>
</protein>
<name>A0A1G8ZHN2_9ACTN</name>
<accession>A0A1G8ZHN2</accession>
<keyword evidence="2" id="KW-0472">Membrane</keyword>
<dbReference type="AlphaFoldDB" id="A0A1G8ZHN2"/>
<proteinExistence type="predicted"/>
<evidence type="ECO:0008006" key="5">
    <source>
        <dbReference type="Google" id="ProtNLM"/>
    </source>
</evidence>
<dbReference type="InterPro" id="IPR021787">
    <property type="entry name" value="DUF3352"/>
</dbReference>
<gene>
    <name evidence="3" type="ORF">SAMN05421874_105286</name>
</gene>
<dbReference type="Pfam" id="PF11832">
    <property type="entry name" value="DUF3352"/>
    <property type="match status" value="1"/>
</dbReference>
<evidence type="ECO:0000256" key="1">
    <source>
        <dbReference type="SAM" id="MobiDB-lite"/>
    </source>
</evidence>
<dbReference type="EMBL" id="FNFB01000005">
    <property type="protein sequence ID" value="SDK14513.1"/>
    <property type="molecule type" value="Genomic_DNA"/>
</dbReference>
<dbReference type="OrthoDB" id="5241887at2"/>
<dbReference type="Proteomes" id="UP000198683">
    <property type="component" value="Unassembled WGS sequence"/>
</dbReference>
<keyword evidence="2" id="KW-0812">Transmembrane</keyword>
<dbReference type="STRING" id="683260.SAMN05421874_105286"/>